<dbReference type="EMBL" id="MU155462">
    <property type="protein sequence ID" value="KAF9473195.1"/>
    <property type="molecule type" value="Genomic_DNA"/>
</dbReference>
<feature type="compositionally biased region" description="Basic and acidic residues" evidence="1">
    <location>
        <begin position="570"/>
        <end position="582"/>
    </location>
</feature>
<feature type="region of interest" description="Disordered" evidence="1">
    <location>
        <begin position="417"/>
        <end position="599"/>
    </location>
</feature>
<proteinExistence type="predicted"/>
<sequence>MFLPGPPSSKDDLDAFSRLQNWPKLAITFKTLVQNATDGPSELRTFPNPVFTLMHMAARNNVATKYLAIEENFLLAAIHIAAMKNFPYNEGTLPDLPANMPPVPPGGFKDQDSYDRFEVEFNAFIKKCRTEGTPSSAAHVGSRSPFQLAVMISPLYLLVTKRLSTKSFHRRTVIDLAARLGPHKPRRVLAVESAIWDALFRLAEGRISAYSVLRDLADSLPWSDVDNAENCEADKQWFATRLPMQYNPAISIPQMRPSHFIGPSPMIIMSSNLNAHITQHQCSLLPPPSVTGNIPSILSSTVPPTIPVTCADQEPQVSPVSPPLSQGLHDSTVGNNGSGQAVDMLEAFNTAQISLSPNFPPPSPLQPTRTDQWPMDVDVPGNFRIISRIGTDALTKAPFLYNASNLGDSLRNNGSRVFRSHSSSDTSCDLDRNKPAAHSTSNSMAGDLDGPDLPRPAAQGPDDDESNWSFTNHNTDTISNFLSSTDNLDKGRNHFDNQRRKTTEIGNTIIRNLQRSSEGFSDDDAADVSSDSRTFKKPMRKDTHLHPSSLTRPSNSSGTPSNSDDADPDEAARFLSAKDHNTSAKRRRSPSTSSLGNERNPIDVDNLVSLFEPIVIRDYVKREEISLSTAANSPIKGNRTYTIFDVKGEPTLVAPSFHFRVYHERFRQFFERVEAFYEHGQPLHIARPSDSIIKTFTYEAWKALTPAQMQQEQRKKNIVVSGWPLEEQISFDEHGLRKVAGTHMRQISINGDVNVINSCRDQSLIVSGHVRDIWDNRLPSKKILNALDLPLYDGNTEATEITSELHAWDVTRGHHCIDPTSSYPTEHMRWALAGHENAITFLHIDCEGLSTDITVADGGKAWGFLRERHGNPLSSINFFLKDGFRLDQVLPSSDYDFELVVLRPRDKLFMMPCQPHFVFGLAHSICIGGHYYLTNHMKETLQGLIHSFVLHKFLTNTSHPTRVLLRRLILFYHMGLLEDEIPESDPAASHLPNINNIDGLMDLLSACVLVVLGNVLDFRTYRAPNQEEYTKANKNQQILIDHEINTIPVSERFATCYARGVALRLINWIRRCSVITGPRGDVVRDLPSRFFVQIAQTLIKYKEGANASKLDLQANCTLSMLIKQINNVVDVDPLISSLWRDSERRLLPSDSLALADQDGYSVQWLPDAQREWSCLPYDFFHDGVTGLDEQYFRSQQDRQQLEASVLVPQLKRYSSASQYSSKRTRSG</sequence>
<evidence type="ECO:0000313" key="2">
    <source>
        <dbReference type="EMBL" id="KAF9473195.1"/>
    </source>
</evidence>
<feature type="compositionally biased region" description="Polar residues" evidence="1">
    <location>
        <begin position="467"/>
        <end position="486"/>
    </location>
</feature>
<reference evidence="2" key="1">
    <citation type="submission" date="2020-11" db="EMBL/GenBank/DDBJ databases">
        <authorList>
            <consortium name="DOE Joint Genome Institute"/>
            <person name="Ahrendt S."/>
            <person name="Riley R."/>
            <person name="Andreopoulos W."/>
            <person name="Labutti K."/>
            <person name="Pangilinan J."/>
            <person name="Ruiz-Duenas F.J."/>
            <person name="Barrasa J.M."/>
            <person name="Sanchez-Garcia M."/>
            <person name="Camarero S."/>
            <person name="Miyauchi S."/>
            <person name="Serrano A."/>
            <person name="Linde D."/>
            <person name="Babiker R."/>
            <person name="Drula E."/>
            <person name="Ayuso-Fernandez I."/>
            <person name="Pacheco R."/>
            <person name="Padilla G."/>
            <person name="Ferreira P."/>
            <person name="Barriuso J."/>
            <person name="Kellner H."/>
            <person name="Castanera R."/>
            <person name="Alfaro M."/>
            <person name="Ramirez L."/>
            <person name="Pisabarro A.G."/>
            <person name="Kuo A."/>
            <person name="Tritt A."/>
            <person name="Lipzen A."/>
            <person name="He G."/>
            <person name="Yan M."/>
            <person name="Ng V."/>
            <person name="Cullen D."/>
            <person name="Martin F."/>
            <person name="Rosso M.-N."/>
            <person name="Henrissat B."/>
            <person name="Hibbett D."/>
            <person name="Martinez A.T."/>
            <person name="Grigoriev I.V."/>
        </authorList>
    </citation>
    <scope>NUCLEOTIDE SEQUENCE</scope>
    <source>
        <strain evidence="2">CIRM-BRFM 674</strain>
    </source>
</reference>
<feature type="compositionally biased region" description="Polar residues" evidence="1">
    <location>
        <begin position="546"/>
        <end position="563"/>
    </location>
</feature>
<name>A0A9P5YT09_9AGAR</name>
<feature type="compositionally biased region" description="Polar residues" evidence="1">
    <location>
        <begin position="504"/>
        <end position="519"/>
    </location>
</feature>
<feature type="compositionally biased region" description="Polar residues" evidence="1">
    <location>
        <begin position="417"/>
        <end position="427"/>
    </location>
</feature>
<evidence type="ECO:0000256" key="1">
    <source>
        <dbReference type="SAM" id="MobiDB-lite"/>
    </source>
</evidence>
<organism evidence="2 3">
    <name type="scientific">Pholiota conissans</name>
    <dbReference type="NCBI Taxonomy" id="109636"/>
    <lineage>
        <taxon>Eukaryota</taxon>
        <taxon>Fungi</taxon>
        <taxon>Dikarya</taxon>
        <taxon>Basidiomycota</taxon>
        <taxon>Agaricomycotina</taxon>
        <taxon>Agaricomycetes</taxon>
        <taxon>Agaricomycetidae</taxon>
        <taxon>Agaricales</taxon>
        <taxon>Agaricineae</taxon>
        <taxon>Strophariaceae</taxon>
        <taxon>Pholiota</taxon>
    </lineage>
</organism>
<comment type="caution">
    <text evidence="2">The sequence shown here is derived from an EMBL/GenBank/DDBJ whole genome shotgun (WGS) entry which is preliminary data.</text>
</comment>
<keyword evidence="3" id="KW-1185">Reference proteome</keyword>
<dbReference type="OrthoDB" id="3270451at2759"/>
<accession>A0A9P5YT09</accession>
<gene>
    <name evidence="2" type="ORF">BDN70DRAFT_937616</name>
</gene>
<evidence type="ECO:0000313" key="3">
    <source>
        <dbReference type="Proteomes" id="UP000807469"/>
    </source>
</evidence>
<dbReference type="Proteomes" id="UP000807469">
    <property type="component" value="Unassembled WGS sequence"/>
</dbReference>
<dbReference type="Gene3D" id="2.60.120.650">
    <property type="entry name" value="Cupin"/>
    <property type="match status" value="1"/>
</dbReference>
<protein>
    <submittedName>
        <fullName evidence="2">Uncharacterized protein</fullName>
    </submittedName>
</protein>
<feature type="compositionally biased region" description="Basic and acidic residues" evidence="1">
    <location>
        <begin position="487"/>
        <end position="503"/>
    </location>
</feature>
<dbReference type="AlphaFoldDB" id="A0A9P5YT09"/>